<dbReference type="PANTHER" id="PTHR22767">
    <property type="entry name" value="N-TERMINAL ACETYLTRANSFERASE-RELATED"/>
    <property type="match status" value="1"/>
</dbReference>
<dbReference type="PROSITE" id="PS50005">
    <property type="entry name" value="TPR"/>
    <property type="match status" value="1"/>
</dbReference>
<evidence type="ECO:0000313" key="4">
    <source>
        <dbReference type="EMBL" id="CAB5366982.1"/>
    </source>
</evidence>
<dbReference type="PANTHER" id="PTHR22767:SF3">
    <property type="entry name" value="N-ALPHA-ACETYLTRANSFERASE 25, NATB AUXILIARY SUBUNIT"/>
    <property type="match status" value="1"/>
</dbReference>
<dbReference type="Gene3D" id="1.25.40.1040">
    <property type="match status" value="1"/>
</dbReference>
<evidence type="ECO:0000256" key="2">
    <source>
        <dbReference type="SAM" id="Coils"/>
    </source>
</evidence>
<comment type="similarity">
    <text evidence="1">Belongs to the MDM20/NAA25 family.</text>
</comment>
<dbReference type="VEuPathDB" id="FungiDB:FUN_019791"/>
<dbReference type="SMR" id="A0A2I1E9E8"/>
<dbReference type="GO" id="GO:0031416">
    <property type="term" value="C:NatB complex"/>
    <property type="evidence" value="ECO:0007669"/>
    <property type="project" value="TreeGrafter"/>
</dbReference>
<gene>
    <name evidence="4" type="ORF">CHRIB12_LOCUS11095</name>
</gene>
<feature type="coiled-coil region" evidence="2">
    <location>
        <begin position="860"/>
        <end position="887"/>
    </location>
</feature>
<organism evidence="4 5">
    <name type="scientific">Rhizophagus irregularis</name>
    <dbReference type="NCBI Taxonomy" id="588596"/>
    <lineage>
        <taxon>Eukaryota</taxon>
        <taxon>Fungi</taxon>
        <taxon>Fungi incertae sedis</taxon>
        <taxon>Mucoromycota</taxon>
        <taxon>Glomeromycotina</taxon>
        <taxon>Glomeromycetes</taxon>
        <taxon>Glomerales</taxon>
        <taxon>Glomeraceae</taxon>
        <taxon>Rhizophagus</taxon>
    </lineage>
</organism>
<protein>
    <submittedName>
        <fullName evidence="4">Uncharacterized protein</fullName>
    </submittedName>
</protein>
<dbReference type="InterPro" id="IPR011990">
    <property type="entry name" value="TPR-like_helical_dom_sf"/>
</dbReference>
<feature type="compositionally biased region" description="Basic and acidic residues" evidence="3">
    <location>
        <begin position="279"/>
        <end position="306"/>
    </location>
</feature>
<feature type="region of interest" description="Disordered" evidence="3">
    <location>
        <begin position="279"/>
        <end position="317"/>
    </location>
</feature>
<dbReference type="SUPFAM" id="SSF48452">
    <property type="entry name" value="TPR-like"/>
    <property type="match status" value="1"/>
</dbReference>
<dbReference type="Proteomes" id="UP000684084">
    <property type="component" value="Unassembled WGS sequence"/>
</dbReference>
<dbReference type="InterPro" id="IPR019183">
    <property type="entry name" value="NAA25_NatB_aux_su"/>
</dbReference>
<dbReference type="AlphaFoldDB" id="A0A2I1E9E8"/>
<evidence type="ECO:0000256" key="1">
    <source>
        <dbReference type="ARBA" id="ARBA00006298"/>
    </source>
</evidence>
<feature type="coiled-coil region" evidence="2">
    <location>
        <begin position="411"/>
        <end position="438"/>
    </location>
</feature>
<keyword evidence="2" id="KW-0175">Coiled coil</keyword>
<evidence type="ECO:0000313" key="5">
    <source>
        <dbReference type="Proteomes" id="UP000684084"/>
    </source>
</evidence>
<dbReference type="Pfam" id="PF13176">
    <property type="entry name" value="TPR_7"/>
    <property type="match status" value="1"/>
</dbReference>
<accession>A0A2I1E9E8</accession>
<dbReference type="Pfam" id="PF09797">
    <property type="entry name" value="NatB_MDM20"/>
    <property type="match status" value="1"/>
</dbReference>
<dbReference type="EMBL" id="CAGKOT010000023">
    <property type="protein sequence ID" value="CAB5366982.1"/>
    <property type="molecule type" value="Genomic_DNA"/>
</dbReference>
<dbReference type="VEuPathDB" id="FungiDB:RhiirA1_412267"/>
<name>A0A2I1E9E8_9GLOM</name>
<dbReference type="SMART" id="SM00028">
    <property type="entry name" value="TPR"/>
    <property type="match status" value="2"/>
</dbReference>
<dbReference type="VEuPathDB" id="FungiDB:RhiirFUN_018686"/>
<dbReference type="OrthoDB" id="1874341at2759"/>
<reference evidence="4" key="1">
    <citation type="submission" date="2020-05" db="EMBL/GenBank/DDBJ databases">
        <authorList>
            <person name="Rincon C."/>
            <person name="Sanders R I."/>
            <person name="Robbins C."/>
            <person name="Chaturvedi A."/>
        </authorList>
    </citation>
    <scope>NUCLEOTIDE SEQUENCE</scope>
    <source>
        <strain evidence="4">CHB12</strain>
    </source>
</reference>
<proteinExistence type="inferred from homology"/>
<evidence type="ECO:0000256" key="3">
    <source>
        <dbReference type="SAM" id="MobiDB-lite"/>
    </source>
</evidence>
<dbReference type="InterPro" id="IPR019734">
    <property type="entry name" value="TPR_rpt"/>
</dbReference>
<sequence>MASIVDVSERKIRPIYEAIEISNYKSALSQCNKLLKKQPEALILKALKGLILERTGKSEEALQLCSQVKEKKPSDEPILQALTMVYRSLGKLDEVIQIYENAVRQSPNNEELANHWFMALVRNHDYKGQQQAGLKLHKSFKVNKYLFWSIMSLVLQAENAPESQSTIFISLAERMMVKAVNEGRMRTTEEVHLYMIILLKQNKTKEALEVLESLKDDLVQKCENDTEMIHIRNDLLLKTDNWTKAIDASKSSLEVNVDDWKAYLIYIDSLFHIIDSNEKDEKDEKGEKDEKDEKDKKDEKGEKDEKDEKDENGESLNKKLNLDAAREFLYSLQKKESESNDVKRGPFLAELELEKRVISGKKESKPAKEMETLTIEYARRFGDKSSCFEDLKPYLKDFSLETSKKFIEEFKASIDNNCEDEKSKIRNVQKNVNAYKLERYLGLLSDINESDAMAYVDKLWQSYNDALQYGSKLLDTENQYGDEFVILASHILIDLHNRKDQNSFLFYAIFLLDKALHKSKYNFQFKLLLIRLYQALGIILEPLELYKSMDIKHVQLDTMSHYICARSSSFAIYEDVTQACYDTLPIYRSNDVETPEMIVQAYKYATFSKIQEFIQFRKELDNSQQKVLIDREIIRLEFLSVSKDFKGAIEYLEREIDISDLNYDDSFCKSLYDNRDFVVMNNYNSSKNKTIEEDTRVSPKLDNTWLKIFSIIPQIFKLMHTNNNVDSLIPLIEELEKSVKLENKEGLGITLEERYIGKTVVSLGRLYIAFKEVQGGQKESVEKLSKIIDEIISELKDKSTKEFSEVKLQELSWKHMHRFSTFIETCNYIIVVNKIVNETINVKNKKSGNKELAQMLQVLSTSVKENLESTKKQLSDLNERIKDGKENLFSCIKSENNIEFCKDNENLSFINAILTDKVSLSWQSSIESMIQAIGFRI</sequence>
<comment type="caution">
    <text evidence="4">The sequence shown here is derived from an EMBL/GenBank/DDBJ whole genome shotgun (WGS) entry which is preliminary data.</text>
</comment>